<dbReference type="NCBIfam" id="TIGR02876">
    <property type="entry name" value="spore_yqfD"/>
    <property type="match status" value="1"/>
</dbReference>
<evidence type="ECO:0000313" key="1">
    <source>
        <dbReference type="EMBL" id="AST56312.1"/>
    </source>
</evidence>
<evidence type="ECO:0000313" key="2">
    <source>
        <dbReference type="Proteomes" id="UP000214975"/>
    </source>
</evidence>
<protein>
    <submittedName>
        <fullName evidence="1">Stage IV sporulation protein</fullName>
    </submittedName>
</protein>
<dbReference type="InterPro" id="IPR010690">
    <property type="entry name" value="YqfD"/>
</dbReference>
<name>A0A223HV66_THETR</name>
<reference evidence="1 2" key="1">
    <citation type="submission" date="2016-08" db="EMBL/GenBank/DDBJ databases">
        <title>A novel genetic cassette of butanologenic Thermoanaerobacterium thermosaccharolyticum that directly convert cellulose to butanol.</title>
        <authorList>
            <person name="Li T."/>
            <person name="He J."/>
        </authorList>
    </citation>
    <scope>NUCLEOTIDE SEQUENCE [LARGE SCALE GENOMIC DNA]</scope>
    <source>
        <strain evidence="1 2">TG57</strain>
    </source>
</reference>
<dbReference type="RefSeq" id="WP_094396644.1">
    <property type="nucleotide sequence ID" value="NZ_CP016893.1"/>
</dbReference>
<accession>A0A223HV66</accession>
<dbReference type="EMBL" id="CP016893">
    <property type="protein sequence ID" value="AST56312.1"/>
    <property type="molecule type" value="Genomic_DNA"/>
</dbReference>
<sequence length="401" mass="45276">MLAIKLWNFLYGYAIIRIEGLSIERFLNLVISKNIYVWDVKRTDHTTIVAKISLKGFKLLLPYTKVTNCRVFIVEKKGLPFIIFYLRRRKMLVIGALSCIILAYIFSMFIWSVEIVNPKNVDESSIISELDKLGLKAGVSKSAIDIPKIQQEFLIDVKDIAWIGIDIKGTKAIVKVVKKTIPPAILQENVPCNIIAKKDGIIYKMTVLEGDAVKKVGDTVKVGDVLVSGIVERPNTETRFVHSMGTILARTWYEGYADVSLTQQKYERTGKKITVTKISMGNSNLTLSPRKIDFKNYDKEVKFITSSYSPVKIISETYYETVPVDKKLAKDEAKKLAIDKALGNIKPAFGKDAKIVSRQEKITMVNTNVLRADVIVEVIEDIGTQENINYNTEVKIERSNN</sequence>
<dbReference type="Pfam" id="PF06898">
    <property type="entry name" value="YqfD"/>
    <property type="match status" value="1"/>
</dbReference>
<dbReference type="Proteomes" id="UP000214975">
    <property type="component" value="Chromosome"/>
</dbReference>
<organism evidence="1 2">
    <name type="scientific">Thermoanaerobacterium thermosaccharolyticum</name>
    <name type="common">Clostridium thermosaccharolyticum</name>
    <dbReference type="NCBI Taxonomy" id="1517"/>
    <lineage>
        <taxon>Bacteria</taxon>
        <taxon>Bacillati</taxon>
        <taxon>Bacillota</taxon>
        <taxon>Clostridia</taxon>
        <taxon>Thermoanaerobacterales</taxon>
        <taxon>Thermoanaerobacteraceae</taxon>
        <taxon>Thermoanaerobacterium</taxon>
    </lineage>
</organism>
<gene>
    <name evidence="1" type="ORF">Thert_00053</name>
</gene>
<dbReference type="PIRSF" id="PIRSF029895">
    <property type="entry name" value="SpoIV"/>
    <property type="match status" value="1"/>
</dbReference>
<proteinExistence type="predicted"/>
<dbReference type="AlphaFoldDB" id="A0A223HV66"/>